<keyword evidence="8" id="KW-1015">Disulfide bond</keyword>
<reference evidence="15" key="1">
    <citation type="submission" date="2018-11" db="EMBL/GenBank/DDBJ databases">
        <title>Haplotype-resolved cattle genomes.</title>
        <authorList>
            <person name="Low W.Y."/>
            <person name="Tearle R."/>
            <person name="Bickhart D.M."/>
            <person name="Rosen B.D."/>
            <person name="Koren S."/>
            <person name="Rhie A."/>
            <person name="Hiendleder S."/>
            <person name="Phillippy A.M."/>
            <person name="Smith T.P.L."/>
            <person name="Williams J.L."/>
        </authorList>
    </citation>
    <scope>NUCLEOTIDE SEQUENCE [LARGE SCALE GENOMIC DNA]</scope>
</reference>
<organism evidence="14 15">
    <name type="scientific">Bos indicus x Bos taurus</name>
    <name type="common">Hybrid cattle</name>
    <dbReference type="NCBI Taxonomy" id="30522"/>
    <lineage>
        <taxon>Eukaryota</taxon>
        <taxon>Metazoa</taxon>
        <taxon>Chordata</taxon>
        <taxon>Craniata</taxon>
        <taxon>Vertebrata</taxon>
        <taxon>Euteleostomi</taxon>
        <taxon>Mammalia</taxon>
        <taxon>Eutheria</taxon>
        <taxon>Laurasiatheria</taxon>
        <taxon>Artiodactyla</taxon>
        <taxon>Ruminantia</taxon>
        <taxon>Pecora</taxon>
        <taxon>Bovidae</taxon>
        <taxon>Bovinae</taxon>
        <taxon>Bos</taxon>
    </lineage>
</organism>
<reference evidence="14" key="2">
    <citation type="submission" date="2025-08" db="UniProtKB">
        <authorList>
            <consortium name="Ensembl"/>
        </authorList>
    </citation>
    <scope>IDENTIFICATION</scope>
</reference>
<proteinExistence type="predicted"/>
<dbReference type="InterPro" id="IPR050412">
    <property type="entry name" value="Ig-like_Receptors_ImmuneReg"/>
</dbReference>
<evidence type="ECO:0000256" key="10">
    <source>
        <dbReference type="ARBA" id="ARBA00023319"/>
    </source>
</evidence>
<evidence type="ECO:0000256" key="8">
    <source>
        <dbReference type="ARBA" id="ARBA00023157"/>
    </source>
</evidence>
<dbReference type="Gene3D" id="2.60.40.10">
    <property type="entry name" value="Immunoglobulins"/>
    <property type="match status" value="4"/>
</dbReference>
<sequence>MAPMLPALLCLGEMGGAGGALVWRDLQPACSIRVPQGPGDSPGGEALLRAEGTPLTGRCLPGLSVGLRTQVQAGESVPGPSSLLSWGQGHPQAVGRGRAARGSRRGIWEVWAESRDLGGMPGEPASDFLPGTLPKPTIWAEPGSVVSWGSPVTIWCQGPPGAQEFHLDKEGNPVFWDREKPPGPRDKARFSIHYMGQDHAGSYQCYYRTRTGWSERSDPLQLVVTGSYSKPSLSALPSPVVMSGGNVTLQCGPSQGFNRFLLTKEGEDKSSWTLDGEQRTDGQTQALLPVGPVTPGHRWMFKCYSFYRHNPRVWSAPSDPLELLVSGQSGKPSLLTPQGPVITSGQNLTLQCRSDVSYTRFALSKEGGQDLPQRPAQRSQGRLAQADFPLGPVGTVHGGRYICYGGHGLSSEWSAPSEPLELLVAGEEPAGRLRDRPSLSVRPGPSVALGETVTLLCQSGERTDTFLLFKEGAAHRPLRLRSQDQDGRYQAEFSLSPVTSAHGGTYRCYRSLSTDPYLLSQPSEPLALVVSGEAQSVRQLSSSRLCPESAGRWWRRGR</sequence>
<name>A0A4W2I7J2_BOBOX</name>
<dbReference type="SMART" id="SM00409">
    <property type="entry name" value="IG"/>
    <property type="match status" value="4"/>
</dbReference>
<dbReference type="AlphaFoldDB" id="A0A4W2I7J2"/>
<evidence type="ECO:0000256" key="9">
    <source>
        <dbReference type="ARBA" id="ARBA00023180"/>
    </source>
</evidence>
<dbReference type="Pfam" id="PF13895">
    <property type="entry name" value="Ig_2"/>
    <property type="match status" value="1"/>
</dbReference>
<dbReference type="Pfam" id="PF13927">
    <property type="entry name" value="Ig_3"/>
    <property type="match status" value="1"/>
</dbReference>
<evidence type="ECO:0000259" key="13">
    <source>
        <dbReference type="PROSITE" id="PS50835"/>
    </source>
</evidence>
<feature type="region of interest" description="Disordered" evidence="11">
    <location>
        <begin position="74"/>
        <end position="99"/>
    </location>
</feature>
<evidence type="ECO:0000256" key="5">
    <source>
        <dbReference type="ARBA" id="ARBA00022737"/>
    </source>
</evidence>
<evidence type="ECO:0000256" key="6">
    <source>
        <dbReference type="ARBA" id="ARBA00022989"/>
    </source>
</evidence>
<dbReference type="PANTHER" id="PTHR11738">
    <property type="entry name" value="MHC CLASS I NK CELL RECEPTOR"/>
    <property type="match status" value="1"/>
</dbReference>
<keyword evidence="6" id="KW-1133">Transmembrane helix</keyword>
<keyword evidence="5" id="KW-0677">Repeat</keyword>
<dbReference type="InterPro" id="IPR003599">
    <property type="entry name" value="Ig_sub"/>
</dbReference>
<evidence type="ECO:0000313" key="14">
    <source>
        <dbReference type="Ensembl" id="ENSBIXP00005039809.1"/>
    </source>
</evidence>
<dbReference type="GO" id="GO:0032396">
    <property type="term" value="F:inhibitory MHC class I receptor activity"/>
    <property type="evidence" value="ECO:0007669"/>
    <property type="project" value="TreeGrafter"/>
</dbReference>
<gene>
    <name evidence="14" type="primary">LOC113888889</name>
</gene>
<dbReference type="SUPFAM" id="SSF48726">
    <property type="entry name" value="Immunoglobulin"/>
    <property type="match status" value="4"/>
</dbReference>
<evidence type="ECO:0000256" key="7">
    <source>
        <dbReference type="ARBA" id="ARBA00023136"/>
    </source>
</evidence>
<dbReference type="Proteomes" id="UP000429181">
    <property type="component" value="Unassembled WGS sequence"/>
</dbReference>
<dbReference type="GO" id="GO:0019221">
    <property type="term" value="P:cytokine-mediated signaling pathway"/>
    <property type="evidence" value="ECO:0007669"/>
    <property type="project" value="TreeGrafter"/>
</dbReference>
<keyword evidence="10" id="KW-0393">Immunoglobulin domain</keyword>
<keyword evidence="3" id="KW-0812">Transmembrane</keyword>
<protein>
    <submittedName>
        <fullName evidence="14">Leukocyte immunoglobulin-like receptor subfamily A member 6</fullName>
    </submittedName>
</protein>
<dbReference type="InterPro" id="IPR013783">
    <property type="entry name" value="Ig-like_fold"/>
</dbReference>
<keyword evidence="9" id="KW-0325">Glycoprotein</keyword>
<dbReference type="GeneTree" id="ENSGT01100000263478"/>
<dbReference type="InterPro" id="IPR007110">
    <property type="entry name" value="Ig-like_dom"/>
</dbReference>
<dbReference type="InterPro" id="IPR013151">
    <property type="entry name" value="Immunoglobulin_dom"/>
</dbReference>
<feature type="signal peptide" evidence="12">
    <location>
        <begin position="1"/>
        <end position="19"/>
    </location>
</feature>
<comment type="subcellular location">
    <subcellularLocation>
        <location evidence="1">Cell membrane</location>
        <topology evidence="1">Single-pass membrane protein</topology>
    </subcellularLocation>
</comment>
<evidence type="ECO:0000256" key="11">
    <source>
        <dbReference type="SAM" id="MobiDB-lite"/>
    </source>
</evidence>
<dbReference type="Ensembl" id="ENSBIXT00005049548.1">
    <property type="protein sequence ID" value="ENSBIXP00005039809.1"/>
    <property type="gene ID" value="ENSBIXG00005003801.1"/>
</dbReference>
<dbReference type="InterPro" id="IPR003598">
    <property type="entry name" value="Ig_sub2"/>
</dbReference>
<evidence type="ECO:0000256" key="1">
    <source>
        <dbReference type="ARBA" id="ARBA00004162"/>
    </source>
</evidence>
<feature type="domain" description="Ig-like" evidence="13">
    <location>
        <begin position="134"/>
        <end position="221"/>
    </location>
</feature>
<keyword evidence="7" id="KW-0472">Membrane</keyword>
<dbReference type="SMART" id="SM00408">
    <property type="entry name" value="IGc2"/>
    <property type="match status" value="3"/>
</dbReference>
<accession>A0A4W2I7J2</accession>
<evidence type="ECO:0000256" key="4">
    <source>
        <dbReference type="ARBA" id="ARBA00022729"/>
    </source>
</evidence>
<feature type="chain" id="PRO_5021317959" evidence="12">
    <location>
        <begin position="20"/>
        <end position="558"/>
    </location>
</feature>
<feature type="domain" description="Ig-like" evidence="13">
    <location>
        <begin position="231"/>
        <end position="303"/>
    </location>
</feature>
<evidence type="ECO:0000256" key="2">
    <source>
        <dbReference type="ARBA" id="ARBA00022475"/>
    </source>
</evidence>
<dbReference type="PANTHER" id="PTHR11738:SF179">
    <property type="entry name" value="LEUKOCYTE IMMUNOGLOBULIN-LIKE RECEPTOR SUBFAMILY A MEMBER 5"/>
    <property type="match status" value="1"/>
</dbReference>
<dbReference type="Pfam" id="PF00047">
    <property type="entry name" value="ig"/>
    <property type="match status" value="1"/>
</dbReference>
<dbReference type="CDD" id="cd05751">
    <property type="entry name" value="IgC2_D1_LILR_KIR_like"/>
    <property type="match status" value="1"/>
</dbReference>
<keyword evidence="2" id="KW-1003">Cell membrane</keyword>
<dbReference type="GO" id="GO:0005886">
    <property type="term" value="C:plasma membrane"/>
    <property type="evidence" value="ECO:0007669"/>
    <property type="project" value="UniProtKB-SubCell"/>
</dbReference>
<dbReference type="GO" id="GO:0002764">
    <property type="term" value="P:immune response-regulating signaling pathway"/>
    <property type="evidence" value="ECO:0007669"/>
    <property type="project" value="TreeGrafter"/>
</dbReference>
<dbReference type="PROSITE" id="PS50835">
    <property type="entry name" value="IG_LIKE"/>
    <property type="match status" value="3"/>
</dbReference>
<dbReference type="InterPro" id="IPR036179">
    <property type="entry name" value="Ig-like_dom_sf"/>
</dbReference>
<evidence type="ECO:0000256" key="12">
    <source>
        <dbReference type="SAM" id="SignalP"/>
    </source>
</evidence>
<dbReference type="FunFam" id="2.60.40.10:FF:000049">
    <property type="entry name" value="Leukocyte immunoglobulin-like receptor subfamily B member 1"/>
    <property type="match status" value="4"/>
</dbReference>
<keyword evidence="4 12" id="KW-0732">Signal</keyword>
<feature type="domain" description="Ig-like" evidence="13">
    <location>
        <begin position="437"/>
        <end position="508"/>
    </location>
</feature>
<evidence type="ECO:0000256" key="3">
    <source>
        <dbReference type="ARBA" id="ARBA00022692"/>
    </source>
</evidence>
<evidence type="ECO:0000313" key="15">
    <source>
        <dbReference type="Proteomes" id="UP000429181"/>
    </source>
</evidence>